<evidence type="ECO:0000256" key="7">
    <source>
        <dbReference type="SAM" id="Coils"/>
    </source>
</evidence>
<keyword evidence="2" id="KW-0548">Nucleotidyltransferase</keyword>
<feature type="compositionally biased region" description="Gly residues" evidence="8">
    <location>
        <begin position="273"/>
        <end position="287"/>
    </location>
</feature>
<evidence type="ECO:0000256" key="1">
    <source>
        <dbReference type="ARBA" id="ARBA00022679"/>
    </source>
</evidence>
<dbReference type="Gramene" id="GBG60136">
    <property type="protein sequence ID" value="GBG60136"/>
    <property type="gene ID" value="CBR_g3379"/>
</dbReference>
<feature type="region of interest" description="Disordered" evidence="8">
    <location>
        <begin position="33"/>
        <end position="73"/>
    </location>
</feature>
<feature type="coiled-coil region" evidence="7">
    <location>
        <begin position="101"/>
        <end position="156"/>
    </location>
</feature>
<dbReference type="Proteomes" id="UP000265515">
    <property type="component" value="Unassembled WGS sequence"/>
</dbReference>
<dbReference type="FunFam" id="3.30.70.270:FF:000026">
    <property type="entry name" value="Transposon Ty3-G Gag-Pol polyprotein"/>
    <property type="match status" value="1"/>
</dbReference>
<keyword evidence="11" id="KW-1185">Reference proteome</keyword>
<keyword evidence="5" id="KW-0378">Hydrolase</keyword>
<evidence type="ECO:0000256" key="5">
    <source>
        <dbReference type="ARBA" id="ARBA00022801"/>
    </source>
</evidence>
<evidence type="ECO:0000256" key="2">
    <source>
        <dbReference type="ARBA" id="ARBA00022695"/>
    </source>
</evidence>
<organism evidence="10 11">
    <name type="scientific">Chara braunii</name>
    <name type="common">Braun's stonewort</name>
    <dbReference type="NCBI Taxonomy" id="69332"/>
    <lineage>
        <taxon>Eukaryota</taxon>
        <taxon>Viridiplantae</taxon>
        <taxon>Streptophyta</taxon>
        <taxon>Charophyceae</taxon>
        <taxon>Charales</taxon>
        <taxon>Characeae</taxon>
        <taxon>Chara</taxon>
    </lineage>
</organism>
<proteinExistence type="predicted"/>
<dbReference type="AlphaFoldDB" id="A0A388JQP0"/>
<dbReference type="GO" id="GO:0004519">
    <property type="term" value="F:endonuclease activity"/>
    <property type="evidence" value="ECO:0007669"/>
    <property type="project" value="UniProtKB-KW"/>
</dbReference>
<evidence type="ECO:0000313" key="11">
    <source>
        <dbReference type="Proteomes" id="UP000265515"/>
    </source>
</evidence>
<dbReference type="Pfam" id="PF17917">
    <property type="entry name" value="RT_RNaseH"/>
    <property type="match status" value="1"/>
</dbReference>
<dbReference type="InterPro" id="IPR050951">
    <property type="entry name" value="Retrovirus_Pol_polyprotein"/>
</dbReference>
<evidence type="ECO:0000313" key="10">
    <source>
        <dbReference type="EMBL" id="GBG60136.1"/>
    </source>
</evidence>
<keyword evidence="3" id="KW-0540">Nuclease</keyword>
<evidence type="ECO:0000259" key="9">
    <source>
        <dbReference type="Pfam" id="PF17917"/>
    </source>
</evidence>
<keyword evidence="7" id="KW-0175">Coiled coil</keyword>
<dbReference type="EMBL" id="BFEA01000009">
    <property type="protein sequence ID" value="GBG60136.1"/>
    <property type="molecule type" value="Genomic_DNA"/>
</dbReference>
<dbReference type="OrthoDB" id="1909920at2759"/>
<evidence type="ECO:0000256" key="8">
    <source>
        <dbReference type="SAM" id="MobiDB-lite"/>
    </source>
</evidence>
<dbReference type="CDD" id="cd09274">
    <property type="entry name" value="RNase_HI_RT_Ty3"/>
    <property type="match status" value="1"/>
</dbReference>
<evidence type="ECO:0000256" key="3">
    <source>
        <dbReference type="ARBA" id="ARBA00022722"/>
    </source>
</evidence>
<evidence type="ECO:0000256" key="6">
    <source>
        <dbReference type="ARBA" id="ARBA00022918"/>
    </source>
</evidence>
<dbReference type="PANTHER" id="PTHR37984:SF5">
    <property type="entry name" value="PROTEIN NYNRIN-LIKE"/>
    <property type="match status" value="1"/>
</dbReference>
<name>A0A388JQP0_CHABU</name>
<comment type="caution">
    <text evidence="10">The sequence shown here is derived from an EMBL/GenBank/DDBJ whole genome shotgun (WGS) entry which is preliminary data.</text>
</comment>
<keyword evidence="4" id="KW-0255">Endonuclease</keyword>
<dbReference type="GO" id="GO:0003964">
    <property type="term" value="F:RNA-directed DNA polymerase activity"/>
    <property type="evidence" value="ECO:0007669"/>
    <property type="project" value="UniProtKB-KW"/>
</dbReference>
<evidence type="ECO:0000256" key="4">
    <source>
        <dbReference type="ARBA" id="ARBA00022759"/>
    </source>
</evidence>
<feature type="compositionally biased region" description="Basic and acidic residues" evidence="8">
    <location>
        <begin position="33"/>
        <end position="50"/>
    </location>
</feature>
<dbReference type="GO" id="GO:0016787">
    <property type="term" value="F:hydrolase activity"/>
    <property type="evidence" value="ECO:0007669"/>
    <property type="project" value="UniProtKB-KW"/>
</dbReference>
<dbReference type="Gene3D" id="3.30.70.270">
    <property type="match status" value="2"/>
</dbReference>
<gene>
    <name evidence="10" type="ORF">CBR_g3379</name>
</gene>
<feature type="domain" description="Reverse transcriptase RNase H-like" evidence="9">
    <location>
        <begin position="445"/>
        <end position="548"/>
    </location>
</feature>
<feature type="compositionally biased region" description="Polar residues" evidence="8">
    <location>
        <begin position="59"/>
        <end position="70"/>
    </location>
</feature>
<dbReference type="InterPro" id="IPR043128">
    <property type="entry name" value="Rev_trsase/Diguanyl_cyclase"/>
</dbReference>
<accession>A0A388JQP0</accession>
<keyword evidence="6" id="KW-0695">RNA-directed DNA polymerase</keyword>
<dbReference type="SUPFAM" id="SSF56672">
    <property type="entry name" value="DNA/RNA polymerases"/>
    <property type="match status" value="1"/>
</dbReference>
<sequence length="607" mass="69752">MVAILQERKEKEAKKKALQEERAAKLKKIEEEMAREKERLKKEEEERLKEMEEEEKNETPLQRRNGQYSGSKDEEMEKRILEWVANLSLGEQEEVTMYIPKDEQEAAMKKWEAEEDVLKRQAMEDETRMVWKLAMMREKKRRVEAASAAMQELAKAQLVGLFYRAMPEAFQGQFFAKSKDPATTYDSLSLEVVAFEAKSVSLSTFWHKDLDKGKQWKGRTISGQVKTKDNLVLTLDEGRVEEIPYEQIEWGLEEEDSNVSQGRTYAAVAAGGRPQGGGRGQGQGGRASGSRFHGDQGVGSRGGNRHAGGRGQGPPQNHPRNRSPYRVLEKLREANFKINAKKCDWAKTQVLYLGHVLDGDRVKPEDCKIAAIRDWPTPRTLAELRSFLGLANYCRKFVRNFSTIAAPLRRPLRKETIWKWDKDCTSAVKKLKQALIEYPVLKVADPSLPFVVTTDASQYDIGALLQQDDGNGYRNVEFMSARMPSEKVATSTYERELYALRQALEHWKHYLLGRHFKVYSDHETLRWLKTQAKMTPKLTRWAAEIDQYDFELKPVKGKYNIVADALSRRADYFGAIVHYLDIGSDLQQKVKEAYAQDPIYSELLRRS</sequence>
<dbReference type="PANTHER" id="PTHR37984">
    <property type="entry name" value="PROTEIN CBG26694"/>
    <property type="match status" value="1"/>
</dbReference>
<protein>
    <recommendedName>
        <fullName evidence="9">Reverse transcriptase RNase H-like domain-containing protein</fullName>
    </recommendedName>
</protein>
<reference evidence="10 11" key="1">
    <citation type="journal article" date="2018" name="Cell">
        <title>The Chara Genome: Secondary Complexity and Implications for Plant Terrestrialization.</title>
        <authorList>
            <person name="Nishiyama T."/>
            <person name="Sakayama H."/>
            <person name="Vries J.D."/>
            <person name="Buschmann H."/>
            <person name="Saint-Marcoux D."/>
            <person name="Ullrich K.K."/>
            <person name="Haas F.B."/>
            <person name="Vanderstraeten L."/>
            <person name="Becker D."/>
            <person name="Lang D."/>
            <person name="Vosolsobe S."/>
            <person name="Rombauts S."/>
            <person name="Wilhelmsson P.K.I."/>
            <person name="Janitza P."/>
            <person name="Kern R."/>
            <person name="Heyl A."/>
            <person name="Rumpler F."/>
            <person name="Villalobos L.I.A.C."/>
            <person name="Clay J.M."/>
            <person name="Skokan R."/>
            <person name="Toyoda A."/>
            <person name="Suzuki Y."/>
            <person name="Kagoshima H."/>
            <person name="Schijlen E."/>
            <person name="Tajeshwar N."/>
            <person name="Catarino B."/>
            <person name="Hetherington A.J."/>
            <person name="Saltykova A."/>
            <person name="Bonnot C."/>
            <person name="Breuninger H."/>
            <person name="Symeonidi A."/>
            <person name="Radhakrishnan G.V."/>
            <person name="Van Nieuwerburgh F."/>
            <person name="Deforce D."/>
            <person name="Chang C."/>
            <person name="Karol K.G."/>
            <person name="Hedrich R."/>
            <person name="Ulvskov P."/>
            <person name="Glockner G."/>
            <person name="Delwiche C.F."/>
            <person name="Petrasek J."/>
            <person name="Van de Peer Y."/>
            <person name="Friml J."/>
            <person name="Beilby M."/>
            <person name="Dolan L."/>
            <person name="Kohara Y."/>
            <person name="Sugano S."/>
            <person name="Fujiyama A."/>
            <person name="Delaux P.-M."/>
            <person name="Quint M."/>
            <person name="TheiBen G."/>
            <person name="Hagemann M."/>
            <person name="Harholt J."/>
            <person name="Dunand C."/>
            <person name="Zachgo S."/>
            <person name="Langdale J."/>
            <person name="Maumus F."/>
            <person name="Straeten D.V.D."/>
            <person name="Gould S.B."/>
            <person name="Rensing S.A."/>
        </authorList>
    </citation>
    <scope>NUCLEOTIDE SEQUENCE [LARGE SCALE GENOMIC DNA]</scope>
    <source>
        <strain evidence="10 11">S276</strain>
    </source>
</reference>
<feature type="region of interest" description="Disordered" evidence="8">
    <location>
        <begin position="269"/>
        <end position="322"/>
    </location>
</feature>
<keyword evidence="1" id="KW-0808">Transferase</keyword>
<dbReference type="InterPro" id="IPR043502">
    <property type="entry name" value="DNA/RNA_pol_sf"/>
</dbReference>
<dbReference type="InterPro" id="IPR041373">
    <property type="entry name" value="RT_RNaseH"/>
</dbReference>